<name>A0ABW4W2H1_9BACI</name>
<protein>
    <submittedName>
        <fullName evidence="1">Uncharacterized protein</fullName>
    </submittedName>
</protein>
<evidence type="ECO:0000313" key="2">
    <source>
        <dbReference type="Proteomes" id="UP001597383"/>
    </source>
</evidence>
<reference evidence="2" key="1">
    <citation type="journal article" date="2019" name="Int. J. Syst. Evol. Microbiol.">
        <title>The Global Catalogue of Microorganisms (GCM) 10K type strain sequencing project: providing services to taxonomists for standard genome sequencing and annotation.</title>
        <authorList>
            <consortium name="The Broad Institute Genomics Platform"/>
            <consortium name="The Broad Institute Genome Sequencing Center for Infectious Disease"/>
            <person name="Wu L."/>
            <person name="Ma J."/>
        </authorList>
    </citation>
    <scope>NUCLEOTIDE SEQUENCE [LARGE SCALE GENOMIC DNA]</scope>
    <source>
        <strain evidence="2">R28</strain>
    </source>
</reference>
<sequence>MSDHNNDHFDLFIKEVLGYELDNSPTPPLSKEEAWQRIKNELREYKLKDGRLNCIRGF</sequence>
<organism evidence="1 2">
    <name type="scientific">Ornithinibacillus salinisoli</name>
    <dbReference type="NCBI Taxonomy" id="1848459"/>
    <lineage>
        <taxon>Bacteria</taxon>
        <taxon>Bacillati</taxon>
        <taxon>Bacillota</taxon>
        <taxon>Bacilli</taxon>
        <taxon>Bacillales</taxon>
        <taxon>Bacillaceae</taxon>
        <taxon>Ornithinibacillus</taxon>
    </lineage>
</organism>
<keyword evidence="2" id="KW-1185">Reference proteome</keyword>
<evidence type="ECO:0000313" key="1">
    <source>
        <dbReference type="EMBL" id="MFD2045539.1"/>
    </source>
</evidence>
<accession>A0ABW4W2H1</accession>
<comment type="caution">
    <text evidence="1">The sequence shown here is derived from an EMBL/GenBank/DDBJ whole genome shotgun (WGS) entry which is preliminary data.</text>
</comment>
<dbReference type="EMBL" id="JBHUHQ010000019">
    <property type="protein sequence ID" value="MFD2045539.1"/>
    <property type="molecule type" value="Genomic_DNA"/>
</dbReference>
<dbReference type="Proteomes" id="UP001597383">
    <property type="component" value="Unassembled WGS sequence"/>
</dbReference>
<gene>
    <name evidence="1" type="ORF">ACFSJF_14770</name>
</gene>
<dbReference type="RefSeq" id="WP_377558177.1">
    <property type="nucleotide sequence ID" value="NZ_JBHUHQ010000019.1"/>
</dbReference>
<proteinExistence type="predicted"/>